<keyword evidence="6" id="KW-1185">Reference proteome</keyword>
<dbReference type="InterPro" id="IPR050775">
    <property type="entry name" value="FAD-binding_Monooxygenases"/>
</dbReference>
<reference evidence="5 6" key="1">
    <citation type="submission" date="2017-03" db="EMBL/GenBank/DDBJ databases">
        <title>Genomes of endolithic fungi from Antarctica.</title>
        <authorList>
            <person name="Coleine C."/>
            <person name="Masonjones S."/>
            <person name="Stajich J.E."/>
        </authorList>
    </citation>
    <scope>NUCLEOTIDE SEQUENCE [LARGE SCALE GENOMIC DNA]</scope>
    <source>
        <strain evidence="5 6">CCFEE 5184</strain>
    </source>
</reference>
<dbReference type="PANTHER" id="PTHR43098">
    <property type="entry name" value="L-ORNITHINE N(5)-MONOOXYGENASE-RELATED"/>
    <property type="match status" value="1"/>
</dbReference>
<evidence type="ECO:0000313" key="5">
    <source>
        <dbReference type="EMBL" id="TKA37467.1"/>
    </source>
</evidence>
<comment type="caution">
    <text evidence="5">The sequence shown here is derived from an EMBL/GenBank/DDBJ whole genome shotgun (WGS) entry which is preliminary data.</text>
</comment>
<dbReference type="EMBL" id="NAJQ01002788">
    <property type="protein sequence ID" value="TKA37467.1"/>
    <property type="molecule type" value="Genomic_DNA"/>
</dbReference>
<dbReference type="PANTHER" id="PTHR43098:SF5">
    <property type="entry name" value="DUAL-FUNCTIONAL MONOOXYGENASE_METHYLTRANSFERASE PSOF"/>
    <property type="match status" value="1"/>
</dbReference>
<proteinExistence type="predicted"/>
<keyword evidence="3" id="KW-0521">NADP</keyword>
<dbReference type="SUPFAM" id="SSF51905">
    <property type="entry name" value="FAD/NAD(P)-binding domain"/>
    <property type="match status" value="1"/>
</dbReference>
<name>A0A4U0UP16_9PEZI</name>
<dbReference type="OrthoDB" id="66881at2759"/>
<evidence type="ECO:0000313" key="6">
    <source>
        <dbReference type="Proteomes" id="UP000309340"/>
    </source>
</evidence>
<keyword evidence="1" id="KW-0285">Flavoprotein</keyword>
<feature type="non-terminal residue" evidence="5">
    <location>
        <position position="1"/>
    </location>
</feature>
<keyword evidence="4" id="KW-0560">Oxidoreductase</keyword>
<organism evidence="5 6">
    <name type="scientific">Friedmanniomyces simplex</name>
    <dbReference type="NCBI Taxonomy" id="329884"/>
    <lineage>
        <taxon>Eukaryota</taxon>
        <taxon>Fungi</taxon>
        <taxon>Dikarya</taxon>
        <taxon>Ascomycota</taxon>
        <taxon>Pezizomycotina</taxon>
        <taxon>Dothideomycetes</taxon>
        <taxon>Dothideomycetidae</taxon>
        <taxon>Mycosphaerellales</taxon>
        <taxon>Teratosphaeriaceae</taxon>
        <taxon>Friedmanniomyces</taxon>
    </lineage>
</organism>
<feature type="non-terminal residue" evidence="5">
    <location>
        <position position="118"/>
    </location>
</feature>
<dbReference type="AlphaFoldDB" id="A0A4U0UP16"/>
<dbReference type="GO" id="GO:0016491">
    <property type="term" value="F:oxidoreductase activity"/>
    <property type="evidence" value="ECO:0007669"/>
    <property type="project" value="UniProtKB-KW"/>
</dbReference>
<protein>
    <submittedName>
        <fullName evidence="5">Uncharacterized protein</fullName>
    </submittedName>
</protein>
<evidence type="ECO:0000256" key="3">
    <source>
        <dbReference type="ARBA" id="ARBA00022857"/>
    </source>
</evidence>
<keyword evidence="2" id="KW-0274">FAD</keyword>
<dbReference type="Proteomes" id="UP000309340">
    <property type="component" value="Unassembled WGS sequence"/>
</dbReference>
<accession>A0A4U0UP16</accession>
<evidence type="ECO:0000256" key="1">
    <source>
        <dbReference type="ARBA" id="ARBA00022630"/>
    </source>
</evidence>
<gene>
    <name evidence="5" type="ORF">B0A55_13731</name>
</gene>
<dbReference type="InterPro" id="IPR036188">
    <property type="entry name" value="FAD/NAD-bd_sf"/>
</dbReference>
<dbReference type="STRING" id="329884.A0A4U0UP16"/>
<evidence type="ECO:0000256" key="2">
    <source>
        <dbReference type="ARBA" id="ARBA00022827"/>
    </source>
</evidence>
<sequence length="118" mass="14074">KDEMSAIRADYPALFDRCRRSYMNFLHMPETRALSEVSQEEREAFWENLYDNGRGFRLWLSNYRDVAFDKEANKICSDWVADKIRQRVKDPATAERLIPRNHGFGTKRVPMETNYYEA</sequence>
<evidence type="ECO:0000256" key="4">
    <source>
        <dbReference type="ARBA" id="ARBA00023002"/>
    </source>
</evidence>